<dbReference type="Pfam" id="PF04199">
    <property type="entry name" value="Cyclase"/>
    <property type="match status" value="1"/>
</dbReference>
<dbReference type="RefSeq" id="WP_380774906.1">
    <property type="nucleotide sequence ID" value="NZ_JBHUEO010000054.1"/>
</dbReference>
<reference evidence="2" key="1">
    <citation type="journal article" date="2019" name="Int. J. Syst. Evol. Microbiol.">
        <title>The Global Catalogue of Microorganisms (GCM) 10K type strain sequencing project: providing services to taxonomists for standard genome sequencing and annotation.</title>
        <authorList>
            <consortium name="The Broad Institute Genomics Platform"/>
            <consortium name="The Broad Institute Genome Sequencing Center for Infectious Disease"/>
            <person name="Wu L."/>
            <person name="Ma J."/>
        </authorList>
    </citation>
    <scope>NUCLEOTIDE SEQUENCE [LARGE SCALE GENOMIC DNA]</scope>
    <source>
        <strain evidence="2">CGMCC 1.12295</strain>
    </source>
</reference>
<dbReference type="PANTHER" id="PTHR31118:SF12">
    <property type="entry name" value="CYCLASE-LIKE PROTEIN 2"/>
    <property type="match status" value="1"/>
</dbReference>
<keyword evidence="1" id="KW-0378">Hydrolase</keyword>
<sequence length="227" mass="26208">MFNGKKLIDLTLELADGERSWDIHPKVVLMDYHTWELNKYRYEGDCNGFSTKLMTMTDHTGTHVDAQKHFFPEGHSIETYPPEKFMGEAIYLDVSQRDIEKPISSKDLETALKKTDERLKENDILILKAWPYSRDHERFSTAPGLTSDAADWIIENKCKMFATDLPTVDFQDMSRPVHVNLLKNNILIIENLVNLDKIQQSRFHFIGLPMKLREATGSPIRAIALLD</sequence>
<dbReference type="PANTHER" id="PTHR31118">
    <property type="entry name" value="CYCLASE-LIKE PROTEIN 2"/>
    <property type="match status" value="1"/>
</dbReference>
<dbReference type="Gene3D" id="3.50.30.50">
    <property type="entry name" value="Putative cyclase"/>
    <property type="match status" value="1"/>
</dbReference>
<comment type="caution">
    <text evidence="1">The sequence shown here is derived from an EMBL/GenBank/DDBJ whole genome shotgun (WGS) entry which is preliminary data.</text>
</comment>
<dbReference type="SUPFAM" id="SSF102198">
    <property type="entry name" value="Putative cyclase"/>
    <property type="match status" value="1"/>
</dbReference>
<dbReference type="EC" id="3.5.-.-" evidence="1"/>
<evidence type="ECO:0000313" key="2">
    <source>
        <dbReference type="Proteomes" id="UP001597301"/>
    </source>
</evidence>
<protein>
    <submittedName>
        <fullName evidence="1">Cyclase family protein</fullName>
        <ecNumber evidence="1">3.5.-.-</ecNumber>
    </submittedName>
</protein>
<dbReference type="GO" id="GO:0016787">
    <property type="term" value="F:hydrolase activity"/>
    <property type="evidence" value="ECO:0007669"/>
    <property type="project" value="UniProtKB-KW"/>
</dbReference>
<name>A0ABW4KJY5_9BACI</name>
<gene>
    <name evidence="1" type="ORF">ACFSCZ_14940</name>
</gene>
<evidence type="ECO:0000313" key="1">
    <source>
        <dbReference type="EMBL" id="MFD1708019.1"/>
    </source>
</evidence>
<proteinExistence type="predicted"/>
<keyword evidence="2" id="KW-1185">Reference proteome</keyword>
<dbReference type="InterPro" id="IPR037175">
    <property type="entry name" value="KFase_sf"/>
</dbReference>
<accession>A0ABW4KJY5</accession>
<dbReference type="Proteomes" id="UP001597301">
    <property type="component" value="Unassembled WGS sequence"/>
</dbReference>
<dbReference type="InterPro" id="IPR007325">
    <property type="entry name" value="KFase/CYL"/>
</dbReference>
<organism evidence="1 2">
    <name type="scientific">Siminovitchia sediminis</name>
    <dbReference type="NCBI Taxonomy" id="1274353"/>
    <lineage>
        <taxon>Bacteria</taxon>
        <taxon>Bacillati</taxon>
        <taxon>Bacillota</taxon>
        <taxon>Bacilli</taxon>
        <taxon>Bacillales</taxon>
        <taxon>Bacillaceae</taxon>
        <taxon>Siminovitchia</taxon>
    </lineage>
</organism>
<dbReference type="EMBL" id="JBHUEO010000054">
    <property type="protein sequence ID" value="MFD1708019.1"/>
    <property type="molecule type" value="Genomic_DNA"/>
</dbReference>